<proteinExistence type="predicted"/>
<feature type="signal peptide" evidence="1">
    <location>
        <begin position="1"/>
        <end position="21"/>
    </location>
</feature>
<dbReference type="RefSeq" id="WP_163679322.1">
    <property type="nucleotide sequence ID" value="NZ_JAAIYP010000038.1"/>
</dbReference>
<dbReference type="AlphaFoldDB" id="A0A7C9QU28"/>
<evidence type="ECO:0000256" key="1">
    <source>
        <dbReference type="SAM" id="SignalP"/>
    </source>
</evidence>
<organism evidence="2 3">
    <name type="scientific">Magnetospirillum aberrantis SpK</name>
    <dbReference type="NCBI Taxonomy" id="908842"/>
    <lineage>
        <taxon>Bacteria</taxon>
        <taxon>Pseudomonadati</taxon>
        <taxon>Pseudomonadota</taxon>
        <taxon>Alphaproteobacteria</taxon>
        <taxon>Rhodospirillales</taxon>
        <taxon>Rhodospirillaceae</taxon>
        <taxon>Magnetospirillum</taxon>
    </lineage>
</organism>
<comment type="caution">
    <text evidence="2">The sequence shown here is derived from an EMBL/GenBank/DDBJ whole genome shotgun (WGS) entry which is preliminary data.</text>
</comment>
<dbReference type="Proteomes" id="UP000480684">
    <property type="component" value="Unassembled WGS sequence"/>
</dbReference>
<evidence type="ECO:0000313" key="3">
    <source>
        <dbReference type="Proteomes" id="UP000480684"/>
    </source>
</evidence>
<dbReference type="EMBL" id="JAAIYP010000038">
    <property type="protein sequence ID" value="NFV80660.1"/>
    <property type="molecule type" value="Genomic_DNA"/>
</dbReference>
<reference evidence="2 3" key="1">
    <citation type="submission" date="2020-02" db="EMBL/GenBank/DDBJ databases">
        <authorList>
            <person name="Dziuba M."/>
            <person name="Kuznetsov B."/>
            <person name="Mardanov A."/>
            <person name="Ravin N."/>
            <person name="Grouzdev D."/>
        </authorList>
    </citation>
    <scope>NUCLEOTIDE SEQUENCE [LARGE SCALE GENOMIC DNA]</scope>
    <source>
        <strain evidence="2 3">SpK</strain>
    </source>
</reference>
<feature type="chain" id="PRO_5028932749" evidence="1">
    <location>
        <begin position="22"/>
        <end position="137"/>
    </location>
</feature>
<name>A0A7C9QU28_9PROT</name>
<sequence>MRKTATLALTAALVCAVPAYAAEQPKSFSAQLIAATTTEAPTPAADDGGNRLLVAGLGALAGVVALNLSMGGTAALPFMYEAGAGASFTSGPVAASRVLAVGSGVAGALVADYFYRKSPPSDGRTISRSLSQKVEPR</sequence>
<protein>
    <submittedName>
        <fullName evidence="2">Uncharacterized protein</fullName>
    </submittedName>
</protein>
<accession>A0A7C9QU28</accession>
<evidence type="ECO:0000313" key="2">
    <source>
        <dbReference type="EMBL" id="NFV80660.1"/>
    </source>
</evidence>
<keyword evidence="1" id="KW-0732">Signal</keyword>
<gene>
    <name evidence="2" type="ORF">G4223_11130</name>
</gene>
<keyword evidence="3" id="KW-1185">Reference proteome</keyword>